<keyword evidence="3 7" id="KW-0812">Transmembrane</keyword>
<evidence type="ECO:0000256" key="2">
    <source>
        <dbReference type="ARBA" id="ARBA00022448"/>
    </source>
</evidence>
<dbReference type="InterPro" id="IPR013057">
    <property type="entry name" value="AA_transpt_TM"/>
</dbReference>
<keyword evidence="4" id="KW-0029">Amino-acid transport</keyword>
<dbReference type="AlphaFoldDB" id="A0A4Y7K2M1"/>
<evidence type="ECO:0000256" key="7">
    <source>
        <dbReference type="SAM" id="Phobius"/>
    </source>
</evidence>
<organism evidence="9 10">
    <name type="scientific">Papaver somniferum</name>
    <name type="common">Opium poppy</name>
    <dbReference type="NCBI Taxonomy" id="3469"/>
    <lineage>
        <taxon>Eukaryota</taxon>
        <taxon>Viridiplantae</taxon>
        <taxon>Streptophyta</taxon>
        <taxon>Embryophyta</taxon>
        <taxon>Tracheophyta</taxon>
        <taxon>Spermatophyta</taxon>
        <taxon>Magnoliopsida</taxon>
        <taxon>Ranunculales</taxon>
        <taxon>Papaveraceae</taxon>
        <taxon>Papaveroideae</taxon>
        <taxon>Papaver</taxon>
    </lineage>
</organism>
<evidence type="ECO:0000256" key="1">
    <source>
        <dbReference type="ARBA" id="ARBA00004370"/>
    </source>
</evidence>
<dbReference type="PANTHER" id="PTHR48017">
    <property type="entry name" value="OS05G0424000 PROTEIN-RELATED"/>
    <property type="match status" value="1"/>
</dbReference>
<dbReference type="GO" id="GO:0016020">
    <property type="term" value="C:membrane"/>
    <property type="evidence" value="ECO:0007669"/>
    <property type="project" value="UniProtKB-SubCell"/>
</dbReference>
<dbReference type="STRING" id="3469.A0A4Y7K2M1"/>
<evidence type="ECO:0000256" key="3">
    <source>
        <dbReference type="ARBA" id="ARBA00022692"/>
    </source>
</evidence>
<feature type="domain" description="Amino acid transporter transmembrane" evidence="8">
    <location>
        <begin position="2"/>
        <end position="75"/>
    </location>
</feature>
<feature type="transmembrane region" description="Helical" evidence="7">
    <location>
        <begin position="54"/>
        <end position="75"/>
    </location>
</feature>
<feature type="transmembrane region" description="Helical" evidence="7">
    <location>
        <begin position="15"/>
        <end position="33"/>
    </location>
</feature>
<comment type="subcellular location">
    <subcellularLocation>
        <location evidence="1">Membrane</location>
    </subcellularLocation>
</comment>
<dbReference type="Pfam" id="PF01490">
    <property type="entry name" value="Aa_trans"/>
    <property type="match status" value="1"/>
</dbReference>
<dbReference type="OMA" id="PATWIWI"/>
<sequence>MTTLLAMTFPFFKEFVGVTGSMALCPLTVYFPIEMYIARAKIPKFPATWIWIKVLSWACLVVSLVAMVGSLQGLFESVKTYKPFNNKH</sequence>
<dbReference type="EMBL" id="CM010720">
    <property type="protein sequence ID" value="RZC66198.1"/>
    <property type="molecule type" value="Genomic_DNA"/>
</dbReference>
<keyword evidence="6 7" id="KW-0472">Membrane</keyword>
<evidence type="ECO:0000256" key="4">
    <source>
        <dbReference type="ARBA" id="ARBA00022970"/>
    </source>
</evidence>
<proteinExistence type="predicted"/>
<dbReference type="Proteomes" id="UP000316621">
    <property type="component" value="Chromosome 6"/>
</dbReference>
<evidence type="ECO:0000256" key="5">
    <source>
        <dbReference type="ARBA" id="ARBA00022989"/>
    </source>
</evidence>
<gene>
    <name evidence="9" type="ORF">C5167_009889</name>
</gene>
<evidence type="ECO:0000256" key="6">
    <source>
        <dbReference type="ARBA" id="ARBA00023136"/>
    </source>
</evidence>
<keyword evidence="10" id="KW-1185">Reference proteome</keyword>
<accession>A0A4Y7K2M1</accession>
<reference evidence="9 10" key="1">
    <citation type="journal article" date="2018" name="Science">
        <title>The opium poppy genome and morphinan production.</title>
        <authorList>
            <person name="Guo L."/>
            <person name="Winzer T."/>
            <person name="Yang X."/>
            <person name="Li Y."/>
            <person name="Ning Z."/>
            <person name="He Z."/>
            <person name="Teodor R."/>
            <person name="Lu Y."/>
            <person name="Bowser T.A."/>
            <person name="Graham I.A."/>
            <person name="Ye K."/>
        </authorList>
    </citation>
    <scope>NUCLEOTIDE SEQUENCE [LARGE SCALE GENOMIC DNA]</scope>
    <source>
        <strain evidence="10">cv. HN1</strain>
        <tissue evidence="9">Leaves</tissue>
    </source>
</reference>
<evidence type="ECO:0000313" key="10">
    <source>
        <dbReference type="Proteomes" id="UP000316621"/>
    </source>
</evidence>
<protein>
    <recommendedName>
        <fullName evidence="8">Amino acid transporter transmembrane domain-containing protein</fullName>
    </recommendedName>
</protein>
<name>A0A4Y7K2M1_PAPSO</name>
<dbReference type="GO" id="GO:0006865">
    <property type="term" value="P:amino acid transport"/>
    <property type="evidence" value="ECO:0007669"/>
    <property type="project" value="UniProtKB-KW"/>
</dbReference>
<keyword evidence="2" id="KW-0813">Transport</keyword>
<dbReference type="Gramene" id="RZC66198">
    <property type="protein sequence ID" value="RZC66198"/>
    <property type="gene ID" value="C5167_009889"/>
</dbReference>
<evidence type="ECO:0000259" key="8">
    <source>
        <dbReference type="Pfam" id="PF01490"/>
    </source>
</evidence>
<evidence type="ECO:0000313" key="9">
    <source>
        <dbReference type="EMBL" id="RZC66198.1"/>
    </source>
</evidence>
<keyword evidence="5 7" id="KW-1133">Transmembrane helix</keyword>